<dbReference type="PANTHER" id="PTHR30346">
    <property type="entry name" value="TRANSCRIPTIONAL DUAL REGULATOR HCAR-RELATED"/>
    <property type="match status" value="1"/>
</dbReference>
<dbReference type="PROSITE" id="PS50931">
    <property type="entry name" value="HTH_LYSR"/>
    <property type="match status" value="1"/>
</dbReference>
<keyword evidence="2" id="KW-0805">Transcription regulation</keyword>
<dbReference type="Proteomes" id="UP001529380">
    <property type="component" value="Unassembled WGS sequence"/>
</dbReference>
<dbReference type="PRINTS" id="PR00039">
    <property type="entry name" value="HTHLYSR"/>
</dbReference>
<evidence type="ECO:0000256" key="2">
    <source>
        <dbReference type="ARBA" id="ARBA00023015"/>
    </source>
</evidence>
<keyword evidence="3" id="KW-0238">DNA-binding</keyword>
<proteinExistence type="inferred from homology"/>
<evidence type="ECO:0000256" key="4">
    <source>
        <dbReference type="ARBA" id="ARBA00023163"/>
    </source>
</evidence>
<dbReference type="PANTHER" id="PTHR30346:SF28">
    <property type="entry name" value="HTH-TYPE TRANSCRIPTIONAL REGULATOR CYNR"/>
    <property type="match status" value="1"/>
</dbReference>
<protein>
    <submittedName>
        <fullName evidence="6">LysR family transcriptional regulator</fullName>
    </submittedName>
</protein>
<dbReference type="Pfam" id="PF03466">
    <property type="entry name" value="LysR_substrate"/>
    <property type="match status" value="1"/>
</dbReference>
<evidence type="ECO:0000256" key="3">
    <source>
        <dbReference type="ARBA" id="ARBA00023125"/>
    </source>
</evidence>
<keyword evidence="4" id="KW-0804">Transcription</keyword>
<reference evidence="6 7" key="2">
    <citation type="submission" date="2023-06" db="EMBL/GenBank/DDBJ databases">
        <title>Identification and characterization of horizontal gene transfer across gut microbiota members of farm animals based on homology search.</title>
        <authorList>
            <person name="Schwarzerova J."/>
            <person name="Nykrynova M."/>
            <person name="Jureckova K."/>
            <person name="Cejkova D."/>
            <person name="Rychlik I."/>
        </authorList>
    </citation>
    <scope>NUCLEOTIDE SEQUENCE [LARGE SCALE GENOMIC DNA]</scope>
    <source>
        <strain evidence="6 7">ET340</strain>
    </source>
</reference>
<dbReference type="CDD" id="cd05466">
    <property type="entry name" value="PBP2_LTTR_substrate"/>
    <property type="match status" value="1"/>
</dbReference>
<dbReference type="SUPFAM" id="SSF46785">
    <property type="entry name" value="Winged helix' DNA-binding domain"/>
    <property type="match status" value="1"/>
</dbReference>
<dbReference type="Pfam" id="PF00126">
    <property type="entry name" value="HTH_1"/>
    <property type="match status" value="1"/>
</dbReference>
<dbReference type="SUPFAM" id="SSF53850">
    <property type="entry name" value="Periplasmic binding protein-like II"/>
    <property type="match status" value="1"/>
</dbReference>
<gene>
    <name evidence="6" type="ORF">QUW08_03875</name>
</gene>
<dbReference type="EMBL" id="JAUDCL010000004">
    <property type="protein sequence ID" value="MDM8200436.1"/>
    <property type="molecule type" value="Genomic_DNA"/>
</dbReference>
<evidence type="ECO:0000313" key="6">
    <source>
        <dbReference type="EMBL" id="MDM8200436.1"/>
    </source>
</evidence>
<sequence>MELRQLAYFVAIAQSGTITAAAQKLHMSQPPLSLQLQKLEEELGCPLFERDTRHLRMTPSGELFYERAQGILQQCADLKREMADLQAGGRGLLRIGSVSSLNTTLLPRWVALFHNSYPQVRLELTERDSYQLLELVRNHRIDLALVRRPFSGQGLEIHPICSEPMCTVGQAHFFQGLCGPIAPSALANMPLLLYRRWEPVLMRYFAEVGFEPTVLCCSEDSRTALRLAQEGLGVACAPLSAARDLWPGAEMHPLQAKELYSEICAVTLRGHYTGAAAKNFIAFIQETRQESNLYKS</sequence>
<reference evidence="7" key="1">
    <citation type="submission" date="2023-06" db="EMBL/GenBank/DDBJ databases">
        <title>Identification and characterization of horizontal gene transfer across gut microbiota members of farm animals based on homology search.</title>
        <authorList>
            <person name="Zeman M."/>
            <person name="Kubasova T."/>
            <person name="Jahodarova E."/>
            <person name="Nykrynova M."/>
            <person name="Rychlik I."/>
        </authorList>
    </citation>
    <scope>NUCLEOTIDE SEQUENCE [LARGE SCALE GENOMIC DNA]</scope>
    <source>
        <strain evidence="7">ET340</strain>
    </source>
</reference>
<dbReference type="RefSeq" id="WP_289599249.1">
    <property type="nucleotide sequence ID" value="NZ_JAUDCL010000004.1"/>
</dbReference>
<evidence type="ECO:0000313" key="7">
    <source>
        <dbReference type="Proteomes" id="UP001529380"/>
    </source>
</evidence>
<dbReference type="InterPro" id="IPR036388">
    <property type="entry name" value="WH-like_DNA-bd_sf"/>
</dbReference>
<evidence type="ECO:0000256" key="1">
    <source>
        <dbReference type="ARBA" id="ARBA00009437"/>
    </source>
</evidence>
<comment type="caution">
    <text evidence="6">The sequence shown here is derived from an EMBL/GenBank/DDBJ whole genome shotgun (WGS) entry which is preliminary data.</text>
</comment>
<dbReference type="Gene3D" id="1.10.10.10">
    <property type="entry name" value="Winged helix-like DNA-binding domain superfamily/Winged helix DNA-binding domain"/>
    <property type="match status" value="1"/>
</dbReference>
<feature type="domain" description="HTH lysR-type" evidence="5">
    <location>
        <begin position="1"/>
        <end position="58"/>
    </location>
</feature>
<dbReference type="InterPro" id="IPR005119">
    <property type="entry name" value="LysR_subst-bd"/>
</dbReference>
<keyword evidence="7" id="KW-1185">Reference proteome</keyword>
<evidence type="ECO:0000259" key="5">
    <source>
        <dbReference type="PROSITE" id="PS50931"/>
    </source>
</evidence>
<dbReference type="InterPro" id="IPR000847">
    <property type="entry name" value="LysR_HTH_N"/>
</dbReference>
<name>A0ABT7UNG7_9FIRM</name>
<dbReference type="InterPro" id="IPR036390">
    <property type="entry name" value="WH_DNA-bd_sf"/>
</dbReference>
<reference evidence="6 7" key="3">
    <citation type="submission" date="2023-06" db="EMBL/GenBank/DDBJ databases">
        <authorList>
            <person name="Zeman M."/>
            <person name="Kubasova T."/>
            <person name="Jahodarova E."/>
            <person name="Nykrynova M."/>
            <person name="Rychlik I."/>
        </authorList>
    </citation>
    <scope>NUCLEOTIDE SEQUENCE [LARGE SCALE GENOMIC DNA]</scope>
    <source>
        <strain evidence="6 7">ET340</strain>
    </source>
</reference>
<comment type="similarity">
    <text evidence="1">Belongs to the LysR transcriptional regulatory family.</text>
</comment>
<dbReference type="Gene3D" id="3.40.190.290">
    <property type="match status" value="1"/>
</dbReference>
<accession>A0ABT7UNG7</accession>
<organism evidence="6 7">
    <name type="scientific">Allofournierella massiliensis</name>
    <dbReference type="NCBI Taxonomy" id="1650663"/>
    <lineage>
        <taxon>Bacteria</taxon>
        <taxon>Bacillati</taxon>
        <taxon>Bacillota</taxon>
        <taxon>Clostridia</taxon>
        <taxon>Eubacteriales</taxon>
        <taxon>Oscillospiraceae</taxon>
        <taxon>Allofournierella</taxon>
    </lineage>
</organism>